<dbReference type="AlphaFoldDB" id="A0A9D3MH04"/>
<proteinExistence type="predicted"/>
<gene>
    <name evidence="1" type="ORF">ANANG_G00122320</name>
</gene>
<comment type="caution">
    <text evidence="1">The sequence shown here is derived from an EMBL/GenBank/DDBJ whole genome shotgun (WGS) entry which is preliminary data.</text>
</comment>
<sequence length="58" mass="6790">PHYHQQQVQYPAKHICFVFLNTRPSFTFAIIFLKDFHDGECVHRPDQGLKKKSKTSCA</sequence>
<name>A0A9D3MH04_ANGAN</name>
<keyword evidence="2" id="KW-1185">Reference proteome</keyword>
<evidence type="ECO:0000313" key="1">
    <source>
        <dbReference type="EMBL" id="KAG5847090.1"/>
    </source>
</evidence>
<protein>
    <submittedName>
        <fullName evidence="1">Uncharacterized protein</fullName>
    </submittedName>
</protein>
<dbReference type="Proteomes" id="UP001044222">
    <property type="component" value="Chromosome 6"/>
</dbReference>
<reference evidence="1" key="1">
    <citation type="submission" date="2021-01" db="EMBL/GenBank/DDBJ databases">
        <title>A chromosome-scale assembly of European eel, Anguilla anguilla.</title>
        <authorList>
            <person name="Henkel C."/>
            <person name="Jong-Raadsen S.A."/>
            <person name="Dufour S."/>
            <person name="Weltzien F.-A."/>
            <person name="Palstra A.P."/>
            <person name="Pelster B."/>
            <person name="Spaink H.P."/>
            <person name="Van Den Thillart G.E."/>
            <person name="Jansen H."/>
            <person name="Zahm M."/>
            <person name="Klopp C."/>
            <person name="Cedric C."/>
            <person name="Louis A."/>
            <person name="Berthelot C."/>
            <person name="Parey E."/>
            <person name="Roest Crollius H."/>
            <person name="Montfort J."/>
            <person name="Robinson-Rechavi M."/>
            <person name="Bucao C."/>
            <person name="Bouchez O."/>
            <person name="Gislard M."/>
            <person name="Lluch J."/>
            <person name="Milhes M."/>
            <person name="Lampietro C."/>
            <person name="Lopez Roques C."/>
            <person name="Donnadieu C."/>
            <person name="Braasch I."/>
            <person name="Desvignes T."/>
            <person name="Postlethwait J."/>
            <person name="Bobe J."/>
            <person name="Guiguen Y."/>
            <person name="Dirks R."/>
        </authorList>
    </citation>
    <scope>NUCLEOTIDE SEQUENCE</scope>
    <source>
        <strain evidence="1">Tag_6206</strain>
        <tissue evidence="1">Liver</tissue>
    </source>
</reference>
<accession>A0A9D3MH04</accession>
<feature type="non-terminal residue" evidence="1">
    <location>
        <position position="1"/>
    </location>
</feature>
<organism evidence="1 2">
    <name type="scientific">Anguilla anguilla</name>
    <name type="common">European freshwater eel</name>
    <name type="synonym">Muraena anguilla</name>
    <dbReference type="NCBI Taxonomy" id="7936"/>
    <lineage>
        <taxon>Eukaryota</taxon>
        <taxon>Metazoa</taxon>
        <taxon>Chordata</taxon>
        <taxon>Craniata</taxon>
        <taxon>Vertebrata</taxon>
        <taxon>Euteleostomi</taxon>
        <taxon>Actinopterygii</taxon>
        <taxon>Neopterygii</taxon>
        <taxon>Teleostei</taxon>
        <taxon>Anguilliformes</taxon>
        <taxon>Anguillidae</taxon>
        <taxon>Anguilla</taxon>
    </lineage>
</organism>
<dbReference type="EMBL" id="JAFIRN010000006">
    <property type="protein sequence ID" value="KAG5847090.1"/>
    <property type="molecule type" value="Genomic_DNA"/>
</dbReference>
<evidence type="ECO:0000313" key="2">
    <source>
        <dbReference type="Proteomes" id="UP001044222"/>
    </source>
</evidence>